<evidence type="ECO:0000313" key="3">
    <source>
        <dbReference type="EMBL" id="WMB72614.1"/>
    </source>
</evidence>
<dbReference type="GeneID" id="301341457"/>
<dbReference type="SUPFAM" id="SSF46955">
    <property type="entry name" value="Putative DNA-binding domain"/>
    <property type="match status" value="1"/>
</dbReference>
<proteinExistence type="predicted"/>
<dbReference type="GO" id="GO:0003677">
    <property type="term" value="F:DNA binding"/>
    <property type="evidence" value="ECO:0007669"/>
    <property type="project" value="UniProtKB-KW"/>
</dbReference>
<dbReference type="PANTHER" id="PTHR30204:SF92">
    <property type="entry name" value="HTH-TYPE TRANSCRIPTIONAL REGULATOR ZNTR"/>
    <property type="match status" value="1"/>
</dbReference>
<dbReference type="EMBL" id="CP132914">
    <property type="protein sequence ID" value="WMB72614.1"/>
    <property type="molecule type" value="Genomic_DNA"/>
</dbReference>
<dbReference type="PROSITE" id="PS00552">
    <property type="entry name" value="HTH_MERR_1"/>
    <property type="match status" value="1"/>
</dbReference>
<keyword evidence="1" id="KW-0238">DNA-binding</keyword>
<dbReference type="PROSITE" id="PS50937">
    <property type="entry name" value="HTH_MERR_2"/>
    <property type="match status" value="1"/>
</dbReference>
<dbReference type="RefSeq" id="WP_131524203.1">
    <property type="nucleotide sequence ID" value="NZ_CP132914.1"/>
</dbReference>
<dbReference type="GO" id="GO:0008270">
    <property type="term" value="F:zinc ion binding"/>
    <property type="evidence" value="ECO:0007669"/>
    <property type="project" value="InterPro"/>
</dbReference>
<dbReference type="GO" id="GO:0003700">
    <property type="term" value="F:DNA-binding transcription factor activity"/>
    <property type="evidence" value="ECO:0007669"/>
    <property type="project" value="InterPro"/>
</dbReference>
<dbReference type="PRINTS" id="PR00040">
    <property type="entry name" value="HTHMERR"/>
</dbReference>
<protein>
    <submittedName>
        <fullName evidence="3">Zn(2+)-responsive transcriptional regulator</fullName>
    </submittedName>
</protein>
<reference evidence="3" key="1">
    <citation type="submission" date="2023-08" db="EMBL/GenBank/DDBJ databases">
        <title>Complete genome sequence of Shewanella oncorhynchi Z-P2, a siderophore putrebactin-producing bacterium.</title>
        <authorList>
            <person name="Zhang Y."/>
        </authorList>
    </citation>
    <scope>NUCLEOTIDE SEQUENCE</scope>
    <source>
        <strain evidence="3">Z-P2</strain>
    </source>
</reference>
<dbReference type="SMART" id="SM00422">
    <property type="entry name" value="HTH_MERR"/>
    <property type="match status" value="1"/>
</dbReference>
<dbReference type="PANTHER" id="PTHR30204">
    <property type="entry name" value="REDOX-CYCLING DRUG-SENSING TRANSCRIPTIONAL ACTIVATOR SOXR"/>
    <property type="match status" value="1"/>
</dbReference>
<dbReference type="KEGG" id="sog:RA178_19700"/>
<dbReference type="GO" id="GO:0006351">
    <property type="term" value="P:DNA-templated transcription"/>
    <property type="evidence" value="ECO:0007669"/>
    <property type="project" value="InterPro"/>
</dbReference>
<name>A0AA50KCD8_9GAMM</name>
<dbReference type="InterPro" id="IPR000551">
    <property type="entry name" value="MerR-type_HTH_dom"/>
</dbReference>
<accession>A0AA50KCD8</accession>
<dbReference type="InterPro" id="IPR047057">
    <property type="entry name" value="MerR_fam"/>
</dbReference>
<dbReference type="NCBIfam" id="TIGR02043">
    <property type="entry name" value="ZntR"/>
    <property type="match status" value="1"/>
</dbReference>
<dbReference type="InterPro" id="IPR009061">
    <property type="entry name" value="DNA-bd_dom_put_sf"/>
</dbReference>
<sequence>MYRIGELADLCEVKADTLRFYEKHGLLAPSSRTESGYRVYTEADAARLRFILRAKAVGFTLNEISELLSIELDKSNRVCADVKGMVDCKLAQVQAKIAELNHFQASLQSLSDACCGGPRSAEHCSILEALESSTERVRVEHHSHNVNQYQAHQNHHGKAIYEESGN</sequence>
<dbReference type="Pfam" id="PF13411">
    <property type="entry name" value="MerR_1"/>
    <property type="match status" value="1"/>
</dbReference>
<evidence type="ECO:0000259" key="2">
    <source>
        <dbReference type="PROSITE" id="PS50937"/>
    </source>
</evidence>
<dbReference type="Proteomes" id="UP001236800">
    <property type="component" value="Chromosome"/>
</dbReference>
<feature type="domain" description="HTH merR-type" evidence="2">
    <location>
        <begin position="1"/>
        <end position="70"/>
    </location>
</feature>
<organism evidence="3">
    <name type="scientific">Shewanella oncorhynchi</name>
    <dbReference type="NCBI Taxonomy" id="2726434"/>
    <lineage>
        <taxon>Bacteria</taxon>
        <taxon>Pseudomonadati</taxon>
        <taxon>Pseudomonadota</taxon>
        <taxon>Gammaproteobacteria</taxon>
        <taxon>Alteromonadales</taxon>
        <taxon>Shewanellaceae</taxon>
        <taxon>Shewanella</taxon>
    </lineage>
</organism>
<evidence type="ECO:0000256" key="1">
    <source>
        <dbReference type="ARBA" id="ARBA00023125"/>
    </source>
</evidence>
<dbReference type="AlphaFoldDB" id="A0AA50KCD8"/>
<dbReference type="Gene3D" id="1.10.1660.10">
    <property type="match status" value="1"/>
</dbReference>
<dbReference type="NCBIfam" id="NF007069">
    <property type="entry name" value="PRK09514.1"/>
    <property type="match status" value="1"/>
</dbReference>
<dbReference type="CDD" id="cd04770">
    <property type="entry name" value="HTH_HMRTR"/>
    <property type="match status" value="1"/>
</dbReference>
<dbReference type="InterPro" id="IPR011788">
    <property type="entry name" value="ZntR"/>
</dbReference>
<gene>
    <name evidence="3" type="primary">zntR</name>
    <name evidence="3" type="ORF">RA178_19700</name>
</gene>